<dbReference type="Proteomes" id="UP000784294">
    <property type="component" value="Unassembled WGS sequence"/>
</dbReference>
<dbReference type="AlphaFoldDB" id="A0A448X7R4"/>
<proteinExistence type="predicted"/>
<reference evidence="1" key="1">
    <citation type="submission" date="2018-11" db="EMBL/GenBank/DDBJ databases">
        <authorList>
            <consortium name="Pathogen Informatics"/>
        </authorList>
    </citation>
    <scope>NUCLEOTIDE SEQUENCE</scope>
</reference>
<sequence length="203" mass="22258">MFLQLQQSQTPEFRIAGPGSLWGLNLPLSTIPHSGVYIYVEFQSLRIEPDDLEPLFGSAFLYDVHSRRRVSETFEFDVNTDNLLELFTGSGAASQTSYREFPTMARSCIFRVTPRRINTVPVAKAPLLTSGSRQASDDFARNSLNPPCQQCLKHKNLHPSSLGSISGTVPLSAFIPGHSTTITTPALSKCCSGGVILVIRVTE</sequence>
<gene>
    <name evidence="1" type="ORF">PXEA_LOCUS23570</name>
</gene>
<protein>
    <submittedName>
        <fullName evidence="1">Uncharacterized protein</fullName>
    </submittedName>
</protein>
<keyword evidence="2" id="KW-1185">Reference proteome</keyword>
<dbReference type="OrthoDB" id="47328at2759"/>
<comment type="caution">
    <text evidence="1">The sequence shown here is derived from an EMBL/GenBank/DDBJ whole genome shotgun (WGS) entry which is preliminary data.</text>
</comment>
<evidence type="ECO:0000313" key="1">
    <source>
        <dbReference type="EMBL" id="VEL30130.1"/>
    </source>
</evidence>
<name>A0A448X7R4_9PLAT</name>
<accession>A0A448X7R4</accession>
<organism evidence="1 2">
    <name type="scientific">Protopolystoma xenopodis</name>
    <dbReference type="NCBI Taxonomy" id="117903"/>
    <lineage>
        <taxon>Eukaryota</taxon>
        <taxon>Metazoa</taxon>
        <taxon>Spiralia</taxon>
        <taxon>Lophotrochozoa</taxon>
        <taxon>Platyhelminthes</taxon>
        <taxon>Monogenea</taxon>
        <taxon>Polyopisthocotylea</taxon>
        <taxon>Polystomatidea</taxon>
        <taxon>Polystomatidae</taxon>
        <taxon>Protopolystoma</taxon>
    </lineage>
</organism>
<evidence type="ECO:0000313" key="2">
    <source>
        <dbReference type="Proteomes" id="UP000784294"/>
    </source>
</evidence>
<dbReference type="EMBL" id="CAAALY010109664">
    <property type="protein sequence ID" value="VEL30130.1"/>
    <property type="molecule type" value="Genomic_DNA"/>
</dbReference>